<dbReference type="VEuPathDB" id="VectorBase:GAUT038992"/>
<evidence type="ECO:0000313" key="2">
    <source>
        <dbReference type="Proteomes" id="UP000078200"/>
    </source>
</evidence>
<dbReference type="EnsemblMetazoa" id="GAUT038992-RA">
    <property type="protein sequence ID" value="GAUT038992-PA"/>
    <property type="gene ID" value="GAUT038992"/>
</dbReference>
<organism evidence="1 2">
    <name type="scientific">Glossina austeni</name>
    <name type="common">Savannah tsetse fly</name>
    <dbReference type="NCBI Taxonomy" id="7395"/>
    <lineage>
        <taxon>Eukaryota</taxon>
        <taxon>Metazoa</taxon>
        <taxon>Ecdysozoa</taxon>
        <taxon>Arthropoda</taxon>
        <taxon>Hexapoda</taxon>
        <taxon>Insecta</taxon>
        <taxon>Pterygota</taxon>
        <taxon>Neoptera</taxon>
        <taxon>Endopterygota</taxon>
        <taxon>Diptera</taxon>
        <taxon>Brachycera</taxon>
        <taxon>Muscomorpha</taxon>
        <taxon>Hippoboscoidea</taxon>
        <taxon>Glossinidae</taxon>
        <taxon>Glossina</taxon>
    </lineage>
</organism>
<name>A0A1A9VJ24_GLOAU</name>
<accession>A0A1A9VJ24</accession>
<keyword evidence="2" id="KW-1185">Reference proteome</keyword>
<dbReference type="AlphaFoldDB" id="A0A1A9VJ24"/>
<sequence length="151" mass="17629">MTSCKVTAKRLLKCFCGCQEMTEEEVQRLYQLNVQATLIDHRAVKVFKSFLKQSRCGDNITEQYLDVYEQCGAYMLQDDKILTLDELDELSDLGLPYDLEKDLRNQIRTGDCDNINRCLLRIQGECRNKIERSQEYKNYKAAILSKLKQIT</sequence>
<evidence type="ECO:0000313" key="1">
    <source>
        <dbReference type="EnsemblMetazoa" id="GAUT038992-PA"/>
    </source>
</evidence>
<reference evidence="1" key="1">
    <citation type="submission" date="2020-05" db="UniProtKB">
        <authorList>
            <consortium name="EnsemblMetazoa"/>
        </authorList>
    </citation>
    <scope>IDENTIFICATION</scope>
    <source>
        <strain evidence="1">TTRI</strain>
    </source>
</reference>
<dbReference type="Proteomes" id="UP000078200">
    <property type="component" value="Unassembled WGS sequence"/>
</dbReference>
<proteinExistence type="predicted"/>
<protein>
    <submittedName>
        <fullName evidence="1">Uncharacterized protein</fullName>
    </submittedName>
</protein>